<evidence type="ECO:0000313" key="2">
    <source>
        <dbReference type="EMBL" id="SVD09925.1"/>
    </source>
</evidence>
<reference evidence="2" key="1">
    <citation type="submission" date="2018-05" db="EMBL/GenBank/DDBJ databases">
        <authorList>
            <person name="Lanie J.A."/>
            <person name="Ng W.-L."/>
            <person name="Kazmierczak K.M."/>
            <person name="Andrzejewski T.M."/>
            <person name="Davidsen T.M."/>
            <person name="Wayne K.J."/>
            <person name="Tettelin H."/>
            <person name="Glass J.I."/>
            <person name="Rusch D."/>
            <person name="Podicherti R."/>
            <person name="Tsui H.-C.T."/>
            <person name="Winkler M.E."/>
        </authorList>
    </citation>
    <scope>NUCLEOTIDE SEQUENCE</scope>
</reference>
<organism evidence="2">
    <name type="scientific">marine metagenome</name>
    <dbReference type="NCBI Taxonomy" id="408172"/>
    <lineage>
        <taxon>unclassified sequences</taxon>
        <taxon>metagenomes</taxon>
        <taxon>ecological metagenomes</taxon>
    </lineage>
</organism>
<dbReference type="EMBL" id="UINC01129493">
    <property type="protein sequence ID" value="SVD09925.1"/>
    <property type="molecule type" value="Genomic_DNA"/>
</dbReference>
<protein>
    <submittedName>
        <fullName evidence="2">Uncharacterized protein</fullName>
    </submittedName>
</protein>
<accession>A0A382SKB4</accession>
<keyword evidence="1" id="KW-1133">Transmembrane helix</keyword>
<name>A0A382SKB4_9ZZZZ</name>
<feature type="non-terminal residue" evidence="2">
    <location>
        <position position="188"/>
    </location>
</feature>
<sequence>VTHQLEVGQSTLNSFQASNPRNDFGQYLLGLLTNPNKFISLWVKNLTSISPVYRIFSSLNIIFILAILTLTTFGVRTWIYPKYPNRVDGENQMSSSRKISHLTIKRQTFTPQSVNEIVSKNLFRKERIEYQPPNSPQPTSQAAKVAPKPELPAPKLTLRGVMLLGGTKIAILEGSHPVTIEGKVENTP</sequence>
<keyword evidence="1" id="KW-0812">Transmembrane</keyword>
<feature type="non-terminal residue" evidence="2">
    <location>
        <position position="1"/>
    </location>
</feature>
<gene>
    <name evidence="2" type="ORF">METZ01_LOCUS362779</name>
</gene>
<keyword evidence="1" id="KW-0472">Membrane</keyword>
<proteinExistence type="predicted"/>
<feature type="transmembrane region" description="Helical" evidence="1">
    <location>
        <begin position="52"/>
        <end position="75"/>
    </location>
</feature>
<dbReference type="AlphaFoldDB" id="A0A382SKB4"/>
<evidence type="ECO:0000256" key="1">
    <source>
        <dbReference type="SAM" id="Phobius"/>
    </source>
</evidence>